<feature type="compositionally biased region" description="Basic and acidic residues" evidence="1">
    <location>
        <begin position="86"/>
        <end position="96"/>
    </location>
</feature>
<evidence type="ECO:0000256" key="1">
    <source>
        <dbReference type="SAM" id="MobiDB-lite"/>
    </source>
</evidence>
<evidence type="ECO:0000313" key="3">
    <source>
        <dbReference type="Proteomes" id="UP001153678"/>
    </source>
</evidence>
<evidence type="ECO:0000313" key="2">
    <source>
        <dbReference type="EMBL" id="CAI2161416.1"/>
    </source>
</evidence>
<sequence>MSSKSNNKKKKVVTQQMPTAQATLVALISPFTDFTNLQMFLQQQQLRNSFMNPLTLNKANTEHEETKAETQMLIEKVGNKQPALQRVKDPREKDKIISNMQSSSIASSTLKKAKKAVQNLGILQ</sequence>
<dbReference type="Proteomes" id="UP001153678">
    <property type="component" value="Unassembled WGS sequence"/>
</dbReference>
<dbReference type="AlphaFoldDB" id="A0A9W4SAF5"/>
<dbReference type="OrthoDB" id="10378935at2759"/>
<proteinExistence type="predicted"/>
<reference evidence="2" key="1">
    <citation type="submission" date="2022-08" db="EMBL/GenBank/DDBJ databases">
        <authorList>
            <person name="Kallberg Y."/>
            <person name="Tangrot J."/>
            <person name="Rosling A."/>
        </authorList>
    </citation>
    <scope>NUCLEOTIDE SEQUENCE</scope>
    <source>
        <strain evidence="2">Wild A</strain>
    </source>
</reference>
<accession>A0A9W4SAF5</accession>
<organism evidence="2 3">
    <name type="scientific">Funneliformis geosporum</name>
    <dbReference type="NCBI Taxonomy" id="1117311"/>
    <lineage>
        <taxon>Eukaryota</taxon>
        <taxon>Fungi</taxon>
        <taxon>Fungi incertae sedis</taxon>
        <taxon>Mucoromycota</taxon>
        <taxon>Glomeromycotina</taxon>
        <taxon>Glomeromycetes</taxon>
        <taxon>Glomerales</taxon>
        <taxon>Glomeraceae</taxon>
        <taxon>Funneliformis</taxon>
    </lineage>
</organism>
<name>A0A9W4SAF5_9GLOM</name>
<keyword evidence="3" id="KW-1185">Reference proteome</keyword>
<gene>
    <name evidence="2" type="ORF">FWILDA_LOCUS41</name>
</gene>
<dbReference type="EMBL" id="CAMKVN010000004">
    <property type="protein sequence ID" value="CAI2161416.1"/>
    <property type="molecule type" value="Genomic_DNA"/>
</dbReference>
<comment type="caution">
    <text evidence="2">The sequence shown here is derived from an EMBL/GenBank/DDBJ whole genome shotgun (WGS) entry which is preliminary data.</text>
</comment>
<protein>
    <submittedName>
        <fullName evidence="2">16870_t:CDS:1</fullName>
    </submittedName>
</protein>
<feature type="region of interest" description="Disordered" evidence="1">
    <location>
        <begin position="75"/>
        <end position="100"/>
    </location>
</feature>